<keyword evidence="15" id="KW-1185">Reference proteome</keyword>
<name>A0A166V4A4_9HYPO</name>
<dbReference type="PANTHER" id="PTHR13190:SF1">
    <property type="entry name" value="AUTOPHAGY-RELATED 2, ISOFORM A"/>
    <property type="match status" value="1"/>
</dbReference>
<evidence type="ECO:0000313" key="14">
    <source>
        <dbReference type="EMBL" id="OAA33259.1"/>
    </source>
</evidence>
<protein>
    <recommendedName>
        <fullName evidence="4">Autophagy-related protein 2</fullName>
    </recommendedName>
</protein>
<feature type="region of interest" description="Disordered" evidence="13">
    <location>
        <begin position="768"/>
        <end position="788"/>
    </location>
</feature>
<keyword evidence="6" id="KW-0256">Endoplasmic reticulum</keyword>
<comment type="catalytic activity">
    <reaction evidence="11">
        <text>a 1,2-diacyl-sn-glycero-3-phosphoethanolamine(in) = a 1,2-diacyl-sn-glycero-3-phosphoethanolamine(out)</text>
        <dbReference type="Rhea" id="RHEA:38895"/>
        <dbReference type="ChEBI" id="CHEBI:64612"/>
    </reaction>
</comment>
<dbReference type="InterPro" id="IPR026849">
    <property type="entry name" value="ATG2"/>
</dbReference>
<evidence type="ECO:0000256" key="5">
    <source>
        <dbReference type="ARBA" id="ARBA00022448"/>
    </source>
</evidence>
<dbReference type="GO" id="GO:0034045">
    <property type="term" value="C:phagophore assembly site membrane"/>
    <property type="evidence" value="ECO:0007669"/>
    <property type="project" value="UniProtKB-SubCell"/>
</dbReference>
<keyword evidence="9" id="KW-0472">Membrane</keyword>
<dbReference type="Proteomes" id="UP000078544">
    <property type="component" value="Unassembled WGS sequence"/>
</dbReference>
<evidence type="ECO:0000256" key="10">
    <source>
        <dbReference type="ARBA" id="ARBA00024479"/>
    </source>
</evidence>
<accession>A0A166V4A4</accession>
<feature type="region of interest" description="Disordered" evidence="13">
    <location>
        <begin position="510"/>
        <end position="630"/>
    </location>
</feature>
<keyword evidence="8" id="KW-0445">Lipid transport</keyword>
<feature type="compositionally biased region" description="Basic residues" evidence="13">
    <location>
        <begin position="967"/>
        <end position="977"/>
    </location>
</feature>
<dbReference type="GO" id="GO:0043495">
    <property type="term" value="F:protein-membrane adaptor activity"/>
    <property type="evidence" value="ECO:0007669"/>
    <property type="project" value="TreeGrafter"/>
</dbReference>
<dbReference type="STRING" id="1081109.A0A166V4A4"/>
<dbReference type="GO" id="GO:0061908">
    <property type="term" value="C:phagophore"/>
    <property type="evidence" value="ECO:0007669"/>
    <property type="project" value="TreeGrafter"/>
</dbReference>
<reference evidence="14 15" key="1">
    <citation type="journal article" date="2016" name="Genome Biol. Evol.">
        <title>Divergent and convergent evolution of fungal pathogenicity.</title>
        <authorList>
            <person name="Shang Y."/>
            <person name="Xiao G."/>
            <person name="Zheng P."/>
            <person name="Cen K."/>
            <person name="Zhan S."/>
            <person name="Wang C."/>
        </authorList>
    </citation>
    <scope>NUCLEOTIDE SEQUENCE [LARGE SCALE GENOMIC DNA]</scope>
    <source>
        <strain evidence="14 15">RCEF 2490</strain>
    </source>
</reference>
<dbReference type="Pfam" id="PF13329">
    <property type="entry name" value="ATG2_CAD"/>
    <property type="match status" value="1"/>
</dbReference>
<feature type="compositionally biased region" description="Acidic residues" evidence="13">
    <location>
        <begin position="169"/>
        <end position="178"/>
    </location>
</feature>
<evidence type="ECO:0000256" key="3">
    <source>
        <dbReference type="ARBA" id="ARBA00009714"/>
    </source>
</evidence>
<feature type="region of interest" description="Disordered" evidence="13">
    <location>
        <begin position="284"/>
        <end position="317"/>
    </location>
</feature>
<keyword evidence="5" id="KW-0813">Transport</keyword>
<gene>
    <name evidence="14" type="ORF">AAL_00724</name>
</gene>
<dbReference type="PANTHER" id="PTHR13190">
    <property type="entry name" value="AUTOPHAGY-RELATED 2, ISOFORM A"/>
    <property type="match status" value="1"/>
</dbReference>
<dbReference type="GO" id="GO:0034727">
    <property type="term" value="P:piecemeal microautophagy of the nucleus"/>
    <property type="evidence" value="ECO:0007669"/>
    <property type="project" value="TreeGrafter"/>
</dbReference>
<comment type="similarity">
    <text evidence="3">Belongs to the ATG2 family.</text>
</comment>
<feature type="compositionally biased region" description="Polar residues" evidence="13">
    <location>
        <begin position="610"/>
        <end position="624"/>
    </location>
</feature>
<feature type="compositionally biased region" description="Low complexity" evidence="13">
    <location>
        <begin position="284"/>
        <end position="301"/>
    </location>
</feature>
<dbReference type="GO" id="GO:0005789">
    <property type="term" value="C:endoplasmic reticulum membrane"/>
    <property type="evidence" value="ECO:0007669"/>
    <property type="project" value="UniProtKB-SubCell"/>
</dbReference>
<sequence>MAAFFQSFRGSGMPKRLLRYALSRLDLLDAEALDMDNLDLALGRNSVLEFKDVGIKLKKLEELLSLPPAFGLEKAKVLLLRITVPMDFYTSPIIIEVDGVDVRLKIASEEAKIVRPIATQHQHESSSVVPNTADLAQSFLATEPLSEKSRLEAALVAGSHDPGASATVSDDESSEDDSSFGTGQPLSLPGFLTGFLQGVVDRMQVMIKNVTFQLALEVPAELNSSRLEPISVQISLGQIEVEGVTSRAGGAEDVSGHREGKRHLSLSDIRASLVSEVDTFAGLSRSPSTVSNSLVSSPASTRNPPSREATFLSQGSFHVQPMATLQQTFRERLSDDAMSDDQDSNLADSEDALAIPFDLSHVERVLEEDPEGGSWDHDPSTPRASAYLDPQDVSTHSAIFHSTVPSAQFPPPRDIQIGSRIRESVTAHASDHFAYAAQQIGRLDDSHSNLYGSSGPTFPRERAEPAFVSASVDDLTQSRLYTHAEAESMYMSAHSQASEPRASIIIDRTQESDSAEDLKATSMTDSLDITPAQPMSDKPLLKELDEGQNVSLPKGSPKSQQVQRRPVQIEQGEFQRPTMPGAWDDDADSHLDRKSVHTPRVNKSELGFSGSDSPESGTDSTGSSPAFRKSSLLHSDSEKPFVDVGPLADDGVATPKCQPKVIKEILRLQNVSIYLQQQQHAHVPMASSETADYLSQSLGRSSLFTQVPGAFSGRSSDGPVYKQPLNQDRSEIVSHGSVEVVLSPITIDFDASIAFLLAMIVERLYKAASTTTPPSKGPSVRDEKPGTAPRVQITAEEIVVNFLNRLGGIVNPMNPHDDGPSFDNDQEVLLSMNILNLRVSSTPLSTNAPLPMAASRAVLAHNGDVLTKIEMGKFRVGYAKGDILSFDSTRQLSTSIRDSFISTGHDVGVEILQSGNATRTSIETLPLLVQVDLQRLDETLWWFGGLGSFLTMSASVTSSSSPNPKLGKAKPASRTRGVRFETPIDPQDKSAASQNKLNLRIGGLLLELVGKDCSVAAETSALKVVSRDQGIGASCSRLRISGPYLNKSPSADPSVVTNVENIRIELLTTPKDSDLEKLLELIIPSKVKFDHENDEVMVDTLLRQRRKGSVLRVSLEKVTVFIKNVAQLSALPTLGEELAKLAVVTKYLPEDDRPGLLTLTQVRRLSFSCELPDHIGHIGGEIRDLEVGQITVPSLVAVAIHGISVWRNSSEELVGSSSLENPGEAAAAEGPVLMVRVIGDEIEPVIKLKLQDLRFEYRVVTIMDFLNLGSDATPQDFESSLAASVANLGDQAHAAFVAHHPTATAEQPPSLSASNKPTTLDIGLRDCMIGLNPYRLPSKMVVVLTDAKIEAVLPESERTKVSVGINKASILLTDDVGQIETSSSGAGAPRARSSSVTSRQVDEMCARGYVDICYMSSASVVASIIPDPNSTAKIEIEVRDDLLVLETCADSTQTLVTLANALKPPTPPSKEDKYRTKVMPMEDLLASISAEAFGRPEGEYDFDQDFAGAQEMAGSITDDGEFDSEGLLAVDSQFYGSFSQAEELFDATKSLEVSQEALTDDTKDDAVVLAGFGTSQNAKSGNVLSQSTDELVVHDDFYGSSAPEMQNIKIWKSSSNSYERAPSHLVGDSPIKISVRDVHVIWNLFDGYDWAKTRDVITKAVEDVEIKATERQTRRPGNLAFDEEAEDEETIGDFLFNSIYIGIPSSRDPKDLTRAINEGLHDNATETESVFTTTMTMNTNRTARRTNTKTRRLRLSRSKHHKITFELKGINADMVMFPPDSGETVSSIDARVENLDIFDHVPTSTWKKFATYDQDHGEREMGASMIHLELLNVRPLPHLAASEMVARATILPLRLHVDQDALDFITRFFEFKDDKIPVHASPSDVPFLQRIEVMDIPVKLDFKPKRVDYGGLRSGHTTEFMNFIVLEESRMVLRHVIIYGVAGFDRLGKTLNDIWMPDVRTNQLPGVIAGLAPVRSFVNIGSGFRDLVEVPLREYRRDGRVMRSLSKGAVAFARTTGTELVKLGAKLAVGTQYALQGAEGLLTERGQAEGTWEDDDLDPEDKKQISLYADQPTGVLQGIRGGFRSLTRDVTLARDAIIAVPGEVMAMQSAVGAAKAVLNRAPTIIFRPAMGVTKVIGQTLMGATNSLDQENRRRISEKYKH</sequence>
<evidence type="ECO:0000256" key="13">
    <source>
        <dbReference type="SAM" id="MobiDB-lite"/>
    </source>
</evidence>
<evidence type="ECO:0000256" key="4">
    <source>
        <dbReference type="ARBA" id="ARBA00018070"/>
    </source>
</evidence>
<organism evidence="14 15">
    <name type="scientific">Moelleriella libera RCEF 2490</name>
    <dbReference type="NCBI Taxonomy" id="1081109"/>
    <lineage>
        <taxon>Eukaryota</taxon>
        <taxon>Fungi</taxon>
        <taxon>Dikarya</taxon>
        <taxon>Ascomycota</taxon>
        <taxon>Pezizomycotina</taxon>
        <taxon>Sordariomycetes</taxon>
        <taxon>Hypocreomycetidae</taxon>
        <taxon>Hypocreales</taxon>
        <taxon>Clavicipitaceae</taxon>
        <taxon>Moelleriella</taxon>
    </lineage>
</organism>
<evidence type="ECO:0000256" key="8">
    <source>
        <dbReference type="ARBA" id="ARBA00023055"/>
    </source>
</evidence>
<evidence type="ECO:0000256" key="9">
    <source>
        <dbReference type="ARBA" id="ARBA00023136"/>
    </source>
</evidence>
<dbReference type="OrthoDB" id="18982at2759"/>
<evidence type="ECO:0000256" key="12">
    <source>
        <dbReference type="ARBA" id="ARBA00024631"/>
    </source>
</evidence>
<comment type="caution">
    <text evidence="14">The sequence shown here is derived from an EMBL/GenBank/DDBJ whole genome shotgun (WGS) entry which is preliminary data.</text>
</comment>
<dbReference type="GO" id="GO:0000422">
    <property type="term" value="P:autophagy of mitochondrion"/>
    <property type="evidence" value="ECO:0007669"/>
    <property type="project" value="TreeGrafter"/>
</dbReference>
<keyword evidence="7" id="KW-0072">Autophagy</keyword>
<feature type="region of interest" description="Disordered" evidence="13">
    <location>
        <begin position="159"/>
        <end position="185"/>
    </location>
</feature>
<comment type="subcellular location">
    <subcellularLocation>
        <location evidence="1">Endoplasmic reticulum membrane</location>
        <topology evidence="1">Peripheral membrane protein</topology>
    </subcellularLocation>
    <subcellularLocation>
        <location evidence="2">Preautophagosomal structure membrane</location>
        <topology evidence="2">Peripheral membrane protein</topology>
    </subcellularLocation>
</comment>
<evidence type="ECO:0000256" key="11">
    <source>
        <dbReference type="ARBA" id="ARBA00024615"/>
    </source>
</evidence>
<feature type="region of interest" description="Disordered" evidence="13">
    <location>
        <begin position="956"/>
        <end position="991"/>
    </location>
</feature>
<evidence type="ECO:0000313" key="15">
    <source>
        <dbReference type="Proteomes" id="UP000078544"/>
    </source>
</evidence>
<proteinExistence type="inferred from homology"/>
<evidence type="ECO:0000256" key="1">
    <source>
        <dbReference type="ARBA" id="ARBA00004406"/>
    </source>
</evidence>
<feature type="compositionally biased region" description="Basic and acidic residues" evidence="13">
    <location>
        <begin position="510"/>
        <end position="519"/>
    </location>
</feature>
<dbReference type="GO" id="GO:0061709">
    <property type="term" value="P:reticulophagy"/>
    <property type="evidence" value="ECO:0007669"/>
    <property type="project" value="TreeGrafter"/>
</dbReference>
<comment type="catalytic activity">
    <reaction evidence="10">
        <text>a 1,2-diacyl-sn-glycero-3-phospho-L-serine(in) = a 1,2-diacyl-sn-glycero-3-phospho-L-serine(out)</text>
        <dbReference type="Rhea" id="RHEA:38663"/>
        <dbReference type="ChEBI" id="CHEBI:57262"/>
    </reaction>
</comment>
<comment type="catalytic activity">
    <reaction evidence="12">
        <text>a 1,2-diacyl-sn-glycero-3-phosphocholine(in) = a 1,2-diacyl-sn-glycero-3-phosphocholine(out)</text>
        <dbReference type="Rhea" id="RHEA:38571"/>
        <dbReference type="ChEBI" id="CHEBI:57643"/>
    </reaction>
</comment>
<evidence type="ECO:0000256" key="2">
    <source>
        <dbReference type="ARBA" id="ARBA00004623"/>
    </source>
</evidence>
<dbReference type="GO" id="GO:0000045">
    <property type="term" value="P:autophagosome assembly"/>
    <property type="evidence" value="ECO:0007669"/>
    <property type="project" value="TreeGrafter"/>
</dbReference>
<dbReference type="GO" id="GO:0061723">
    <property type="term" value="P:glycophagy"/>
    <property type="evidence" value="ECO:0007669"/>
    <property type="project" value="TreeGrafter"/>
</dbReference>
<evidence type="ECO:0000256" key="6">
    <source>
        <dbReference type="ARBA" id="ARBA00022824"/>
    </source>
</evidence>
<dbReference type="GO" id="GO:0006869">
    <property type="term" value="P:lipid transport"/>
    <property type="evidence" value="ECO:0007669"/>
    <property type="project" value="UniProtKB-KW"/>
</dbReference>
<evidence type="ECO:0000256" key="7">
    <source>
        <dbReference type="ARBA" id="ARBA00023006"/>
    </source>
</evidence>
<dbReference type="GO" id="GO:0032266">
    <property type="term" value="F:phosphatidylinositol-3-phosphate binding"/>
    <property type="evidence" value="ECO:0007669"/>
    <property type="project" value="TreeGrafter"/>
</dbReference>
<dbReference type="EMBL" id="AZGY01000001">
    <property type="protein sequence ID" value="OAA33259.1"/>
    <property type="molecule type" value="Genomic_DNA"/>
</dbReference>